<dbReference type="FunFam" id="3.40.50.2000:FF:000056">
    <property type="entry name" value="Glycosyltransferase"/>
    <property type="match status" value="1"/>
</dbReference>
<dbReference type="InterPro" id="IPR035595">
    <property type="entry name" value="UDP_glycos_trans_CS"/>
</dbReference>
<dbReference type="Gene3D" id="3.40.50.2000">
    <property type="entry name" value="Glycogen Phosphorylase B"/>
    <property type="match status" value="3"/>
</dbReference>
<name>A0AAP0JGX0_9MAGN</name>
<dbReference type="SUPFAM" id="SSF53756">
    <property type="entry name" value="UDP-Glycosyltransferase/glycogen phosphorylase"/>
    <property type="match status" value="1"/>
</dbReference>
<comment type="similarity">
    <text evidence="1 3">Belongs to the UDP-glycosyltransferase family.</text>
</comment>
<keyword evidence="3" id="KW-0328">Glycosyltransferase</keyword>
<evidence type="ECO:0000256" key="4">
    <source>
        <dbReference type="RuleBase" id="RU362057"/>
    </source>
</evidence>
<reference evidence="5 6" key="1">
    <citation type="submission" date="2024-01" db="EMBL/GenBank/DDBJ databases">
        <title>Genome assemblies of Stephania.</title>
        <authorList>
            <person name="Yang L."/>
        </authorList>
    </citation>
    <scope>NUCLEOTIDE SEQUENCE [LARGE SCALE GENOMIC DNA]</scope>
    <source>
        <strain evidence="5">JXDWG</strain>
        <tissue evidence="5">Leaf</tissue>
    </source>
</reference>
<comment type="caution">
    <text evidence="5">The sequence shown here is derived from an EMBL/GenBank/DDBJ whole genome shotgun (WGS) entry which is preliminary data.</text>
</comment>
<dbReference type="PROSITE" id="PS00375">
    <property type="entry name" value="UDPGT"/>
    <property type="match status" value="1"/>
</dbReference>
<dbReference type="InterPro" id="IPR050481">
    <property type="entry name" value="UDP-glycosyltransf_plant"/>
</dbReference>
<keyword evidence="2 3" id="KW-0808">Transferase</keyword>
<evidence type="ECO:0000256" key="2">
    <source>
        <dbReference type="ARBA" id="ARBA00022679"/>
    </source>
</evidence>
<evidence type="ECO:0000313" key="5">
    <source>
        <dbReference type="EMBL" id="KAK9133813.1"/>
    </source>
</evidence>
<gene>
    <name evidence="5" type="ORF">Scep_013341</name>
</gene>
<protein>
    <recommendedName>
        <fullName evidence="4">Glycosyltransferase</fullName>
        <ecNumber evidence="4">2.4.1.-</ecNumber>
    </recommendedName>
</protein>
<dbReference type="GO" id="GO:0035251">
    <property type="term" value="F:UDP-glucosyltransferase activity"/>
    <property type="evidence" value="ECO:0007669"/>
    <property type="project" value="InterPro"/>
</dbReference>
<dbReference type="EC" id="2.4.1.-" evidence="4"/>
<evidence type="ECO:0000256" key="1">
    <source>
        <dbReference type="ARBA" id="ARBA00009995"/>
    </source>
</evidence>
<dbReference type="PANTHER" id="PTHR48048">
    <property type="entry name" value="GLYCOSYLTRANSFERASE"/>
    <property type="match status" value="1"/>
</dbReference>
<dbReference type="InterPro" id="IPR002213">
    <property type="entry name" value="UDP_glucos_trans"/>
</dbReference>
<dbReference type="PANTHER" id="PTHR48048:SF45">
    <property type="entry name" value="GLYCOSYLTRANSFERASE"/>
    <property type="match status" value="1"/>
</dbReference>
<dbReference type="EMBL" id="JBBNAG010000005">
    <property type="protein sequence ID" value="KAK9133813.1"/>
    <property type="molecule type" value="Genomic_DNA"/>
</dbReference>
<dbReference type="AlphaFoldDB" id="A0AAP0JGX0"/>
<organism evidence="5 6">
    <name type="scientific">Stephania cephalantha</name>
    <dbReference type="NCBI Taxonomy" id="152367"/>
    <lineage>
        <taxon>Eukaryota</taxon>
        <taxon>Viridiplantae</taxon>
        <taxon>Streptophyta</taxon>
        <taxon>Embryophyta</taxon>
        <taxon>Tracheophyta</taxon>
        <taxon>Spermatophyta</taxon>
        <taxon>Magnoliopsida</taxon>
        <taxon>Ranunculales</taxon>
        <taxon>Menispermaceae</taxon>
        <taxon>Menispermoideae</taxon>
        <taxon>Cissampelideae</taxon>
        <taxon>Stephania</taxon>
    </lineage>
</organism>
<evidence type="ECO:0000313" key="6">
    <source>
        <dbReference type="Proteomes" id="UP001419268"/>
    </source>
</evidence>
<dbReference type="CDD" id="cd03784">
    <property type="entry name" value="GT1_Gtf-like"/>
    <property type="match status" value="1"/>
</dbReference>
<keyword evidence="6" id="KW-1185">Reference proteome</keyword>
<accession>A0AAP0JGX0</accession>
<proteinExistence type="inferred from homology"/>
<evidence type="ECO:0000256" key="3">
    <source>
        <dbReference type="RuleBase" id="RU003718"/>
    </source>
</evidence>
<sequence length="480" mass="52334">MEDEKQRSELVFVPAPALGHMASTIELANRLLSITNQHHRISITILIVSFPYTDPNFASYFQSLPSIFPNIRFIILPPVDPPPLPAHVAIETLVSLYCRKWTPQLKEALTQLTDSSPPIRLTGLVIDILFTDFIDVANQLGVPTFLNFTSNAAVLGLMLHLPTLHADHPKTTESFTELAIPSFANSVPPTVLPTPLLNKTDDSYKWYVHHCGRFRELQGILVNTFPELESYAIDSFDSLSGAPKVYAVGPIVDLAGKGQLRPVGGSGEQERIMKWLDRQPEGSVVLWGGVEGDCGGGGGERVPVFVVVAEGAEVLGGREGGRGRSEGRVAGGVRGEGGGEGVVCGWVGQVEVLGHKAIGGFVSHCGWNSILESLWFGVPIATWPMYAEQQLNAFYLVKEKGLAVEIRLDYRLKDYSLGCGGSGVVTAEEVERGIRRVMEKDSEVRRRVKEMSVKSREAAREGGSSSVSMKQFIEDLVNDN</sequence>
<dbReference type="Pfam" id="PF00201">
    <property type="entry name" value="UDPGT"/>
    <property type="match status" value="1"/>
</dbReference>
<dbReference type="Proteomes" id="UP001419268">
    <property type="component" value="Unassembled WGS sequence"/>
</dbReference>